<evidence type="ECO:0000313" key="4">
    <source>
        <dbReference type="EMBL" id="MCP2308621.1"/>
    </source>
</evidence>
<proteinExistence type="predicted"/>
<sequence>MTVTGTAAPPVMTGSGNGERTGRRADGAGTGDEVTSGVLLGCEAPRPECVRSTRRARPALDTEVPALVVKVGSYPQHHGGLGVIRTLGRVGVPVYAMTERGLTPAAASRYLAGRFGYRSDRTGEEELLARLLEIGREIGRPTVAVPTDDEAGVLLAEHAAELSEHFLLPPVAPSLPRRLASKGELSRICAEHGIPAPRCGVPRCVDELHALVAELGYPLVLKNLEPFTRLRRPVVGATAVVRDEAELLAHCPPGAWDRDTAPSVLVQEYLPSEHAQDWVTHLCCGPGGEPLVVFTGLKLRSWPPGAGVTTRARALPDPGLAELAVRLCRAIGYCGVADLDWRLDLRTGRYNLLDFNPRTGAQFRLFETADGVDVVRALHLSLTGRAVPAGPQLLRSYGVGQLDAVSAGAWAWRHRALPRDLAPRRSTERAWLCRDDPVPAAVELGWFGTTVADRLRRAVHRRG</sequence>
<keyword evidence="1" id="KW-0067">ATP-binding</keyword>
<feature type="region of interest" description="Disordered" evidence="2">
    <location>
        <begin position="1"/>
        <end position="34"/>
    </location>
</feature>
<dbReference type="InterPro" id="IPR011761">
    <property type="entry name" value="ATP-grasp"/>
</dbReference>
<evidence type="ECO:0000256" key="2">
    <source>
        <dbReference type="SAM" id="MobiDB-lite"/>
    </source>
</evidence>
<feature type="domain" description="ATP-grasp" evidence="3">
    <location>
        <begin position="186"/>
        <end position="383"/>
    </location>
</feature>
<dbReference type="Proteomes" id="UP001206483">
    <property type="component" value="Unassembled WGS sequence"/>
</dbReference>
<organism evidence="4 5">
    <name type="scientific">Kitasatospora paracochleata</name>
    <dbReference type="NCBI Taxonomy" id="58354"/>
    <lineage>
        <taxon>Bacteria</taxon>
        <taxon>Bacillati</taxon>
        <taxon>Actinomycetota</taxon>
        <taxon>Actinomycetes</taxon>
        <taxon>Kitasatosporales</taxon>
        <taxon>Streptomycetaceae</taxon>
        <taxon>Kitasatospora</taxon>
    </lineage>
</organism>
<dbReference type="PROSITE" id="PS50975">
    <property type="entry name" value="ATP_GRASP"/>
    <property type="match status" value="1"/>
</dbReference>
<dbReference type="Gene3D" id="3.30.470.20">
    <property type="entry name" value="ATP-grasp fold, B domain"/>
    <property type="match status" value="1"/>
</dbReference>
<comment type="caution">
    <text evidence="4">The sequence shown here is derived from an EMBL/GenBank/DDBJ whole genome shotgun (WGS) entry which is preliminary data.</text>
</comment>
<evidence type="ECO:0000313" key="5">
    <source>
        <dbReference type="Proteomes" id="UP001206483"/>
    </source>
</evidence>
<evidence type="ECO:0000256" key="1">
    <source>
        <dbReference type="PROSITE-ProRule" id="PRU00409"/>
    </source>
</evidence>
<protein>
    <submittedName>
        <fullName evidence="4">ATP-grasp superfamily ATP-dependent carboligase</fullName>
    </submittedName>
</protein>
<dbReference type="SUPFAM" id="SSF56059">
    <property type="entry name" value="Glutathione synthetase ATP-binding domain-like"/>
    <property type="match status" value="1"/>
</dbReference>
<gene>
    <name evidence="4" type="ORF">FHR36_001745</name>
</gene>
<keyword evidence="5" id="KW-1185">Reference proteome</keyword>
<dbReference type="EMBL" id="JAMZDX010000002">
    <property type="protein sequence ID" value="MCP2308621.1"/>
    <property type="molecule type" value="Genomic_DNA"/>
</dbReference>
<evidence type="ECO:0000259" key="3">
    <source>
        <dbReference type="PROSITE" id="PS50975"/>
    </source>
</evidence>
<accession>A0ABT1IVI1</accession>
<dbReference type="RefSeq" id="WP_253795399.1">
    <property type="nucleotide sequence ID" value="NZ_BAAAUB010000125.1"/>
</dbReference>
<reference evidence="4 5" key="1">
    <citation type="submission" date="2022-06" db="EMBL/GenBank/DDBJ databases">
        <title>Sequencing the genomes of 1000 actinobacteria strains.</title>
        <authorList>
            <person name="Klenk H.-P."/>
        </authorList>
    </citation>
    <scope>NUCLEOTIDE SEQUENCE [LARGE SCALE GENOMIC DNA]</scope>
    <source>
        <strain evidence="4 5">DSM 41656</strain>
    </source>
</reference>
<name>A0ABT1IVI1_9ACTN</name>
<keyword evidence="1" id="KW-0547">Nucleotide-binding</keyword>